<feature type="non-terminal residue" evidence="2">
    <location>
        <position position="59"/>
    </location>
</feature>
<organism evidence="2">
    <name type="scientific">marine metagenome</name>
    <dbReference type="NCBI Taxonomy" id="408172"/>
    <lineage>
        <taxon>unclassified sequences</taxon>
        <taxon>metagenomes</taxon>
        <taxon>ecological metagenomes</taxon>
    </lineage>
</organism>
<reference evidence="2" key="1">
    <citation type="submission" date="2018-05" db="EMBL/GenBank/DDBJ databases">
        <authorList>
            <person name="Lanie J.A."/>
            <person name="Ng W.-L."/>
            <person name="Kazmierczak K.M."/>
            <person name="Andrzejewski T.M."/>
            <person name="Davidsen T.M."/>
            <person name="Wayne K.J."/>
            <person name="Tettelin H."/>
            <person name="Glass J.I."/>
            <person name="Rusch D."/>
            <person name="Podicherti R."/>
            <person name="Tsui H.-C.T."/>
            <person name="Winkler M.E."/>
        </authorList>
    </citation>
    <scope>NUCLEOTIDE SEQUENCE</scope>
</reference>
<evidence type="ECO:0000313" key="2">
    <source>
        <dbReference type="EMBL" id="SVB97131.1"/>
    </source>
</evidence>
<accession>A0A382IER0</accession>
<evidence type="ECO:0000256" key="1">
    <source>
        <dbReference type="SAM" id="MobiDB-lite"/>
    </source>
</evidence>
<sequence length="59" mass="6816">MEWLGLLLVYIISAFLKKKQQKKVRRKIESEPDWESPPSFGSPRPKLDQILEDLFGGGD</sequence>
<dbReference type="AlphaFoldDB" id="A0A382IER0"/>
<feature type="region of interest" description="Disordered" evidence="1">
    <location>
        <begin position="25"/>
        <end position="47"/>
    </location>
</feature>
<name>A0A382IER0_9ZZZZ</name>
<dbReference type="EMBL" id="UINC01066429">
    <property type="protein sequence ID" value="SVB97131.1"/>
    <property type="molecule type" value="Genomic_DNA"/>
</dbReference>
<protein>
    <submittedName>
        <fullName evidence="2">Uncharacterized protein</fullName>
    </submittedName>
</protein>
<gene>
    <name evidence="2" type="ORF">METZ01_LOCUS249985</name>
</gene>
<proteinExistence type="predicted"/>